<proteinExistence type="predicted"/>
<evidence type="ECO:0000256" key="4">
    <source>
        <dbReference type="ARBA" id="ARBA00022679"/>
    </source>
</evidence>
<dbReference type="Gene3D" id="3.90.550.10">
    <property type="entry name" value="Spore Coat Polysaccharide Biosynthesis Protein SpsA, Chain A"/>
    <property type="match status" value="1"/>
</dbReference>
<keyword evidence="3" id="KW-0328">Glycosyltransferase</keyword>
<evidence type="ECO:0000313" key="7">
    <source>
        <dbReference type="EMBL" id="SHJ28573.1"/>
    </source>
</evidence>
<keyword evidence="4 7" id="KW-0808">Transferase</keyword>
<evidence type="ECO:0000256" key="1">
    <source>
        <dbReference type="ARBA" id="ARBA00004236"/>
    </source>
</evidence>
<keyword evidence="8" id="KW-1185">Reference proteome</keyword>
<dbReference type="GO" id="GO:0016757">
    <property type="term" value="F:glycosyltransferase activity"/>
    <property type="evidence" value="ECO:0007669"/>
    <property type="project" value="UniProtKB-KW"/>
</dbReference>
<dbReference type="EMBL" id="FQYX01000016">
    <property type="protein sequence ID" value="SHJ28573.1"/>
    <property type="molecule type" value="Genomic_DNA"/>
</dbReference>
<dbReference type="InterPro" id="IPR029044">
    <property type="entry name" value="Nucleotide-diphossugar_trans"/>
</dbReference>
<evidence type="ECO:0000259" key="6">
    <source>
        <dbReference type="Pfam" id="PF00535"/>
    </source>
</evidence>
<name>A0A1M6I263_9FLAO</name>
<reference evidence="7 8" key="1">
    <citation type="submission" date="2016-11" db="EMBL/GenBank/DDBJ databases">
        <authorList>
            <person name="Jaros S."/>
            <person name="Januszkiewicz K."/>
            <person name="Wedrychowicz H."/>
        </authorList>
    </citation>
    <scope>NUCLEOTIDE SEQUENCE [LARGE SCALE GENOMIC DNA]</scope>
    <source>
        <strain evidence="7 8">CGMCC 1.8863</strain>
    </source>
</reference>
<sequence>MKNNNQKTISIIIPVLNEEKHLRTLIDYLKANSNKANIEEIMVIDGGSEDQSASIAMELGVRLLKSEKGRAKQMNHGAKHALGDILYFLHVDTFPPNNFDQHILKEVDQGYETGCFRMVFDSRHWFLRFFAFLSRLNLKICRGGDQSLYITKALFQSAKGYNEQYIIYEDSEFIGRLYQMTAFKVMPQNVTTSARKYRQIGLLRLQYHFGVIHLKNMFGAGPDKLYDYYRRKIVS</sequence>
<dbReference type="InterPro" id="IPR026461">
    <property type="entry name" value="Trfase_2_rSAM/seldom_assoc"/>
</dbReference>
<accession>A0A1M6I263</accession>
<protein>
    <submittedName>
        <fullName evidence="7">Transferase 2, rSAM/selenodomain-associated</fullName>
    </submittedName>
</protein>
<dbReference type="OrthoDB" id="9810303at2"/>
<evidence type="ECO:0000256" key="5">
    <source>
        <dbReference type="ARBA" id="ARBA00023136"/>
    </source>
</evidence>
<gene>
    <name evidence="7" type="ORF">SAMN04487911_1166</name>
</gene>
<dbReference type="CDD" id="cd02522">
    <property type="entry name" value="GT_2_like_a"/>
    <property type="match status" value="1"/>
</dbReference>
<dbReference type="Pfam" id="PF00535">
    <property type="entry name" value="Glycos_transf_2"/>
    <property type="match status" value="1"/>
</dbReference>
<dbReference type="NCBIfam" id="TIGR04283">
    <property type="entry name" value="glyco_like_mftF"/>
    <property type="match status" value="1"/>
</dbReference>
<evidence type="ECO:0000313" key="8">
    <source>
        <dbReference type="Proteomes" id="UP000184231"/>
    </source>
</evidence>
<dbReference type="GO" id="GO:0005886">
    <property type="term" value="C:plasma membrane"/>
    <property type="evidence" value="ECO:0007669"/>
    <property type="project" value="UniProtKB-SubCell"/>
</dbReference>
<keyword evidence="2" id="KW-1003">Cell membrane</keyword>
<keyword evidence="5" id="KW-0472">Membrane</keyword>
<evidence type="ECO:0000256" key="2">
    <source>
        <dbReference type="ARBA" id="ARBA00022475"/>
    </source>
</evidence>
<feature type="domain" description="Glycosyltransferase 2-like" evidence="6">
    <location>
        <begin position="10"/>
        <end position="123"/>
    </location>
</feature>
<dbReference type="RefSeq" id="WP_072764741.1">
    <property type="nucleotide sequence ID" value="NZ_FQYX01000016.1"/>
</dbReference>
<dbReference type="AlphaFoldDB" id="A0A1M6I263"/>
<dbReference type="PANTHER" id="PTHR43646:SF2">
    <property type="entry name" value="GLYCOSYLTRANSFERASE 2-LIKE DOMAIN-CONTAINING PROTEIN"/>
    <property type="match status" value="1"/>
</dbReference>
<dbReference type="InterPro" id="IPR001173">
    <property type="entry name" value="Glyco_trans_2-like"/>
</dbReference>
<dbReference type="Proteomes" id="UP000184231">
    <property type="component" value="Unassembled WGS sequence"/>
</dbReference>
<comment type="subcellular location">
    <subcellularLocation>
        <location evidence="1">Cell membrane</location>
    </subcellularLocation>
</comment>
<dbReference type="SUPFAM" id="SSF53448">
    <property type="entry name" value="Nucleotide-diphospho-sugar transferases"/>
    <property type="match status" value="1"/>
</dbReference>
<dbReference type="PANTHER" id="PTHR43646">
    <property type="entry name" value="GLYCOSYLTRANSFERASE"/>
    <property type="match status" value="1"/>
</dbReference>
<organism evidence="7 8">
    <name type="scientific">Arenibacter nanhaiticus</name>
    <dbReference type="NCBI Taxonomy" id="558155"/>
    <lineage>
        <taxon>Bacteria</taxon>
        <taxon>Pseudomonadati</taxon>
        <taxon>Bacteroidota</taxon>
        <taxon>Flavobacteriia</taxon>
        <taxon>Flavobacteriales</taxon>
        <taxon>Flavobacteriaceae</taxon>
        <taxon>Arenibacter</taxon>
    </lineage>
</organism>
<dbReference type="STRING" id="558155.SAMN04487911_1166"/>
<evidence type="ECO:0000256" key="3">
    <source>
        <dbReference type="ARBA" id="ARBA00022676"/>
    </source>
</evidence>